<keyword evidence="4" id="KW-0812">Transmembrane</keyword>
<evidence type="ECO:0000256" key="4">
    <source>
        <dbReference type="SAM" id="Phobius"/>
    </source>
</evidence>
<dbReference type="CDD" id="cd16917">
    <property type="entry name" value="HATPase_UhpB-NarQ-NarX-like"/>
    <property type="match status" value="1"/>
</dbReference>
<dbReference type="InterPro" id="IPR050482">
    <property type="entry name" value="Sensor_HK_TwoCompSys"/>
</dbReference>
<accession>A0ABT3GQC3</accession>
<gene>
    <name evidence="6" type="ORF">OKA05_24340</name>
</gene>
<keyword evidence="1" id="KW-0808">Transferase</keyword>
<dbReference type="SUPFAM" id="SSF49785">
    <property type="entry name" value="Galactose-binding domain-like"/>
    <property type="match status" value="1"/>
</dbReference>
<reference evidence="6 7" key="1">
    <citation type="submission" date="2022-10" db="EMBL/GenBank/DDBJ databases">
        <title>Luteolibacter arcticus strain CCTCC AB 2014275, whole genome shotgun sequencing project.</title>
        <authorList>
            <person name="Zhao G."/>
            <person name="Shen L."/>
        </authorList>
    </citation>
    <scope>NUCLEOTIDE SEQUENCE [LARGE SCALE GENOMIC DNA]</scope>
    <source>
        <strain evidence="6 7">CCTCC AB 2014275</strain>
    </source>
</reference>
<dbReference type="PROSITE" id="PS50022">
    <property type="entry name" value="FA58C_3"/>
    <property type="match status" value="1"/>
</dbReference>
<dbReference type="EMBL" id="JAPDDT010000016">
    <property type="protein sequence ID" value="MCW1925710.1"/>
    <property type="molecule type" value="Genomic_DNA"/>
</dbReference>
<dbReference type="Gene3D" id="2.60.120.260">
    <property type="entry name" value="Galactose-binding domain-like"/>
    <property type="match status" value="1"/>
</dbReference>
<dbReference type="InterPro" id="IPR003594">
    <property type="entry name" value="HATPase_dom"/>
</dbReference>
<evidence type="ECO:0000259" key="5">
    <source>
        <dbReference type="PROSITE" id="PS50022"/>
    </source>
</evidence>
<evidence type="ECO:0000313" key="7">
    <source>
        <dbReference type="Proteomes" id="UP001320876"/>
    </source>
</evidence>
<proteinExistence type="predicted"/>
<dbReference type="RefSeq" id="WP_264489817.1">
    <property type="nucleotide sequence ID" value="NZ_JAPDDT010000016.1"/>
</dbReference>
<dbReference type="InterPro" id="IPR000421">
    <property type="entry name" value="FA58C"/>
</dbReference>
<dbReference type="PANTHER" id="PTHR24421">
    <property type="entry name" value="NITRATE/NITRITE SENSOR PROTEIN NARX-RELATED"/>
    <property type="match status" value="1"/>
</dbReference>
<keyword evidence="4" id="KW-1133">Transmembrane helix</keyword>
<keyword evidence="4" id="KW-0472">Membrane</keyword>
<keyword evidence="3" id="KW-0902">Two-component regulatory system</keyword>
<dbReference type="Gene3D" id="3.30.565.10">
    <property type="entry name" value="Histidine kinase-like ATPase, C-terminal domain"/>
    <property type="match status" value="1"/>
</dbReference>
<protein>
    <recommendedName>
        <fullName evidence="5">F5/8 type C domain-containing protein</fullName>
    </recommendedName>
</protein>
<dbReference type="InterPro" id="IPR008979">
    <property type="entry name" value="Galactose-bd-like_sf"/>
</dbReference>
<dbReference type="InterPro" id="IPR036890">
    <property type="entry name" value="HATPase_C_sf"/>
</dbReference>
<dbReference type="SUPFAM" id="SSF55874">
    <property type="entry name" value="ATPase domain of HSP90 chaperone/DNA topoisomerase II/histidine kinase"/>
    <property type="match status" value="1"/>
</dbReference>
<comment type="caution">
    <text evidence="6">The sequence shown here is derived from an EMBL/GenBank/DDBJ whole genome shotgun (WGS) entry which is preliminary data.</text>
</comment>
<feature type="domain" description="F5/8 type C" evidence="5">
    <location>
        <begin position="257"/>
        <end position="373"/>
    </location>
</feature>
<dbReference type="Pfam" id="PF02518">
    <property type="entry name" value="HATPase_c"/>
    <property type="match status" value="1"/>
</dbReference>
<keyword evidence="2" id="KW-0418">Kinase</keyword>
<name>A0ABT3GQC3_9BACT</name>
<evidence type="ECO:0000256" key="1">
    <source>
        <dbReference type="ARBA" id="ARBA00022679"/>
    </source>
</evidence>
<feature type="transmembrane region" description="Helical" evidence="4">
    <location>
        <begin position="457"/>
        <end position="476"/>
    </location>
</feature>
<organism evidence="6 7">
    <name type="scientific">Luteolibacter arcticus</name>
    <dbReference type="NCBI Taxonomy" id="1581411"/>
    <lineage>
        <taxon>Bacteria</taxon>
        <taxon>Pseudomonadati</taxon>
        <taxon>Verrucomicrobiota</taxon>
        <taxon>Verrucomicrobiia</taxon>
        <taxon>Verrucomicrobiales</taxon>
        <taxon>Verrucomicrobiaceae</taxon>
        <taxon>Luteolibacter</taxon>
    </lineage>
</organism>
<sequence>MIVHSTVASANDSWYPLSRMLRNLRHAPLLALFMAGPISHAEEAPPQYQFPEQFSERLRQINSRLRQINTEIQSLPVMSDIDARGSHGFHSNFTFGSEDNWFEVSWESPQTLDGIAMVPTRITTQSGIRSNYGFPGSLRIEATRHGESERFILAEIRETRLDLRRGEPLFLDVQAAGITALRFIPESLLTLPGKDVRFFSLAELMVYQGQRNIARGANLRANFSIDTEVGWNIHYLTDEQSSLGPPELPLPGKSLGWHGDVSRGATTPTWAIIDLGTPCEFESVRLVAARGDAPIKGPGFGFPARFHVEVADEPADGAWKLVWSSGDSDVTNPGYNPMTIHFPSARGRYVRVSIDKIHTTDAFATPRILLSEVEVLHGFENIALSRPVSTPDSFASVAHDATRVWSRAGLTDGHSSTGRLIHERDWVRSLSRRFDLICERSLLASEQARLHEYWDNLRVATIFGVLATTIIGLLIWQVRQRLHARATMITLRNRISSDLHDEVGSNLATISLLSEFGPTPGNLDDINRLSRETSLALREIVEINLASKRARKPLPERLRDIASLMLREQKWSFEISAFPVFDLEQRKHLVFFFKEALHNIIRHSKARNVRITFETTPPNFRLLIEDDGLGIQNTSSDAVAKLYTLRQRASSLAGTFTVESKPGEGTRITLLFPNQSCQ</sequence>
<evidence type="ECO:0000256" key="3">
    <source>
        <dbReference type="ARBA" id="ARBA00023012"/>
    </source>
</evidence>
<evidence type="ECO:0000256" key="2">
    <source>
        <dbReference type="ARBA" id="ARBA00022777"/>
    </source>
</evidence>
<dbReference type="Proteomes" id="UP001320876">
    <property type="component" value="Unassembled WGS sequence"/>
</dbReference>
<evidence type="ECO:0000313" key="6">
    <source>
        <dbReference type="EMBL" id="MCW1925710.1"/>
    </source>
</evidence>
<keyword evidence="7" id="KW-1185">Reference proteome</keyword>